<dbReference type="GO" id="GO:0003677">
    <property type="term" value="F:DNA binding"/>
    <property type="evidence" value="ECO:0007669"/>
    <property type="project" value="UniProtKB-KW"/>
</dbReference>
<dbReference type="EMBL" id="QZFV01000153">
    <property type="protein sequence ID" value="RJQ75869.1"/>
    <property type="molecule type" value="Genomic_DNA"/>
</dbReference>
<dbReference type="AlphaFoldDB" id="A0A419HJB6"/>
<dbReference type="InterPro" id="IPR027273">
    <property type="entry name" value="Neocarzinostatin-like"/>
</dbReference>
<keyword evidence="2" id="KW-0929">Antimicrobial</keyword>
<dbReference type="Proteomes" id="UP000285112">
    <property type="component" value="Unassembled WGS sequence"/>
</dbReference>
<comment type="caution">
    <text evidence="7">The sequence shown here is derived from an EMBL/GenBank/DDBJ whole genome shotgun (WGS) entry which is preliminary data.</text>
</comment>
<protein>
    <submittedName>
        <fullName evidence="7">Neocarzinostatin</fullName>
    </submittedName>
</protein>
<dbReference type="PRINTS" id="PR01885">
    <property type="entry name" value="MACROMOMYCIN"/>
</dbReference>
<evidence type="ECO:0000256" key="5">
    <source>
        <dbReference type="ARBA" id="ARBA00023157"/>
    </source>
</evidence>
<keyword evidence="5" id="KW-1015">Disulfide bond</keyword>
<dbReference type="Gene3D" id="2.60.40.230">
    <property type="entry name" value="Neocarzinostatin-like"/>
    <property type="match status" value="1"/>
</dbReference>
<organism evidence="7 8">
    <name type="scientific">Amycolatopsis panacis</name>
    <dbReference type="NCBI Taxonomy" id="2340917"/>
    <lineage>
        <taxon>Bacteria</taxon>
        <taxon>Bacillati</taxon>
        <taxon>Actinomycetota</taxon>
        <taxon>Actinomycetes</taxon>
        <taxon>Pseudonocardiales</taxon>
        <taxon>Pseudonocardiaceae</taxon>
        <taxon>Amycolatopsis</taxon>
    </lineage>
</organism>
<evidence type="ECO:0000256" key="6">
    <source>
        <dbReference type="SAM" id="SignalP"/>
    </source>
</evidence>
<comment type="similarity">
    <text evidence="1">Belongs to the neocarzinostatin family.</text>
</comment>
<evidence type="ECO:0000256" key="4">
    <source>
        <dbReference type="ARBA" id="ARBA00023125"/>
    </source>
</evidence>
<evidence type="ECO:0000313" key="7">
    <source>
        <dbReference type="EMBL" id="RJQ75869.1"/>
    </source>
</evidence>
<dbReference type="InterPro" id="IPR002186">
    <property type="entry name" value="Neocarzinostatin_fam"/>
</dbReference>
<name>A0A419HJB6_9PSEU</name>
<accession>A0A419HJB6</accession>
<feature type="chain" id="PRO_5019456579" evidence="6">
    <location>
        <begin position="33"/>
        <end position="146"/>
    </location>
</feature>
<dbReference type="OrthoDB" id="4303878at2"/>
<keyword evidence="3" id="KW-0044">Antibiotic</keyword>
<keyword evidence="8" id="KW-1185">Reference proteome</keyword>
<keyword evidence="6" id="KW-0732">Signal</keyword>
<feature type="signal peptide" evidence="6">
    <location>
        <begin position="1"/>
        <end position="32"/>
    </location>
</feature>
<dbReference type="Pfam" id="PF00960">
    <property type="entry name" value="Neocarzinostat"/>
    <property type="match status" value="1"/>
</dbReference>
<reference evidence="7 8" key="1">
    <citation type="submission" date="2018-09" db="EMBL/GenBank/DDBJ databases">
        <title>YIM PH 21725 draft genome.</title>
        <authorList>
            <person name="Miao C."/>
        </authorList>
    </citation>
    <scope>NUCLEOTIDE SEQUENCE [LARGE SCALE GENOMIC DNA]</scope>
    <source>
        <strain evidence="8">YIM PH21725</strain>
    </source>
</reference>
<gene>
    <name evidence="7" type="ORF">D5S19_31075</name>
</gene>
<evidence type="ECO:0000313" key="8">
    <source>
        <dbReference type="Proteomes" id="UP000285112"/>
    </source>
</evidence>
<keyword evidence="4" id="KW-0238">DNA-binding</keyword>
<evidence type="ECO:0000256" key="1">
    <source>
        <dbReference type="ARBA" id="ARBA00010648"/>
    </source>
</evidence>
<proteinExistence type="inferred from homology"/>
<sequence length="146" mass="13697">MSKNSLAFAVKAGLAGAAAVAAVLAVSVPASAGEAGVGATVTPSTGLADGATVSVAVSGFGAGQNVFVTECAGAAATLVCNVDGISQLTTDAAGAGSTTTKVAKSFQGKDQSGKPVTVDCTTVAGGCLIGASNEAQERATAAISFA</sequence>
<dbReference type="NCBIfam" id="NF040680">
    <property type="entry name" value="chromo_anti"/>
    <property type="match status" value="1"/>
</dbReference>
<dbReference type="RefSeq" id="WP_120026906.1">
    <property type="nucleotide sequence ID" value="NZ_QZFV01000153.1"/>
</dbReference>
<evidence type="ECO:0000256" key="3">
    <source>
        <dbReference type="ARBA" id="ARBA00023022"/>
    </source>
</evidence>
<dbReference type="SUPFAM" id="SSF49319">
    <property type="entry name" value="Actinoxanthin-like"/>
    <property type="match status" value="1"/>
</dbReference>
<evidence type="ECO:0000256" key="2">
    <source>
        <dbReference type="ARBA" id="ARBA00022529"/>
    </source>
</evidence>
<dbReference type="GO" id="GO:0042742">
    <property type="term" value="P:defense response to bacterium"/>
    <property type="evidence" value="ECO:0007669"/>
    <property type="project" value="UniProtKB-KW"/>
</dbReference>